<name>A0A1J0AH69_9CYAN</name>
<keyword evidence="2 6" id="KW-0378">Hydrolase</keyword>
<accession>A0A1J0AH69</accession>
<dbReference type="GO" id="GO:0046872">
    <property type="term" value="F:metal ion binding"/>
    <property type="evidence" value="ECO:0007669"/>
    <property type="project" value="UniProtKB-KW"/>
</dbReference>
<dbReference type="Pfam" id="PF00149">
    <property type="entry name" value="Metallophos"/>
    <property type="match status" value="1"/>
</dbReference>
<dbReference type="InterPro" id="IPR050884">
    <property type="entry name" value="CNP_phosphodiesterase-III"/>
</dbReference>
<dbReference type="STRING" id="1188229.GlitD10_2945"/>
<evidence type="ECO:0000256" key="3">
    <source>
        <dbReference type="ARBA" id="ARBA00023004"/>
    </source>
</evidence>
<protein>
    <submittedName>
        <fullName evidence="6">Putative phosphohydrolase</fullName>
    </submittedName>
</protein>
<gene>
    <name evidence="6" type="ORF">GlitD10_2945</name>
</gene>
<reference evidence="6 7" key="1">
    <citation type="submission" date="2016-10" db="EMBL/GenBank/DDBJ databases">
        <title>Description of Gloeomargarita lithophora gen. nov., sp. nov., a thylakoid-bearing basal-branching cyanobacterium with intracellular carbonates, and proposal for Gloeomargaritales ord. nov.</title>
        <authorList>
            <person name="Moreira D."/>
            <person name="Tavera R."/>
            <person name="Benzerara K."/>
            <person name="Skouri-Panet F."/>
            <person name="Couradeau E."/>
            <person name="Gerard E."/>
            <person name="Loussert C."/>
            <person name="Novelo E."/>
            <person name="Zivanovic Y."/>
            <person name="Lopez-Garcia P."/>
        </authorList>
    </citation>
    <scope>NUCLEOTIDE SEQUENCE [LARGE SCALE GENOMIC DNA]</scope>
    <source>
        <strain evidence="6 7">D10</strain>
    </source>
</reference>
<dbReference type="EMBL" id="CP017675">
    <property type="protein sequence ID" value="APB35290.1"/>
    <property type="molecule type" value="Genomic_DNA"/>
</dbReference>
<keyword evidence="1" id="KW-0479">Metal-binding</keyword>
<dbReference type="PANTHER" id="PTHR42988:SF2">
    <property type="entry name" value="CYCLIC NUCLEOTIDE PHOSPHODIESTERASE CBUA0032-RELATED"/>
    <property type="match status" value="1"/>
</dbReference>
<evidence type="ECO:0000259" key="5">
    <source>
        <dbReference type="Pfam" id="PF00149"/>
    </source>
</evidence>
<dbReference type="KEGG" id="glt:GlitD10_2945"/>
<dbReference type="GO" id="GO:0016787">
    <property type="term" value="F:hydrolase activity"/>
    <property type="evidence" value="ECO:0007669"/>
    <property type="project" value="UniProtKB-KW"/>
</dbReference>
<evidence type="ECO:0000256" key="4">
    <source>
        <dbReference type="ARBA" id="ARBA00025742"/>
    </source>
</evidence>
<organism evidence="6 7">
    <name type="scientific">Gloeomargarita lithophora Alchichica-D10</name>
    <dbReference type="NCBI Taxonomy" id="1188229"/>
    <lineage>
        <taxon>Bacteria</taxon>
        <taxon>Bacillati</taxon>
        <taxon>Cyanobacteriota</taxon>
        <taxon>Cyanophyceae</taxon>
        <taxon>Gloeomargaritales</taxon>
        <taxon>Gloeomargaritaceae</taxon>
        <taxon>Gloeomargarita</taxon>
    </lineage>
</organism>
<evidence type="ECO:0000256" key="2">
    <source>
        <dbReference type="ARBA" id="ARBA00022801"/>
    </source>
</evidence>
<dbReference type="RefSeq" id="WP_071455603.1">
    <property type="nucleotide sequence ID" value="NZ_CP017675.1"/>
</dbReference>
<keyword evidence="3" id="KW-0408">Iron</keyword>
<dbReference type="InterPro" id="IPR029052">
    <property type="entry name" value="Metallo-depent_PP-like"/>
</dbReference>
<dbReference type="PANTHER" id="PTHR42988">
    <property type="entry name" value="PHOSPHOHYDROLASE"/>
    <property type="match status" value="1"/>
</dbReference>
<evidence type="ECO:0000313" key="6">
    <source>
        <dbReference type="EMBL" id="APB35290.1"/>
    </source>
</evidence>
<proteinExistence type="inferred from homology"/>
<sequence>MPALVCRFAVLSDPHITTPETHRHYPHRLHRLEYSIPILETTLERLAQQSLDFLLIPGDLTQHGEPANHAWLAHRLSQLPFPSYVIPGNHDIPPDPGAIAAAEFPRYYRQQGYRHTDELYYAQEIAPGVGLIGLNSNQFDAQGNLIGRIDAQQWQWLETVLEAQFWPHTLVMVHHNICEHLPNQSRSILGQRYLLENRLELQQLLKKHGIHLVFTGHLHVQDIAEEDDFFDVTTGSLVSYPHAYRLLTWQDNRLHITTERVTALAAVPNLLQEARLWMEQRSPQFIVHLLTHPPLNLPVEEAQALAPRLGHFWPDIAWGDAHFFLPDLPSPVREFFEACSDRSPGDNQAVLPLPTRKLWPQPASV</sequence>
<dbReference type="InterPro" id="IPR004843">
    <property type="entry name" value="Calcineurin-like_PHP"/>
</dbReference>
<dbReference type="Proteomes" id="UP000180235">
    <property type="component" value="Chromosome"/>
</dbReference>
<feature type="domain" description="Calcineurin-like phosphoesterase" evidence="5">
    <location>
        <begin position="7"/>
        <end position="220"/>
    </location>
</feature>
<dbReference type="OrthoDB" id="2036332at2"/>
<dbReference type="AlphaFoldDB" id="A0A1J0AH69"/>
<keyword evidence="7" id="KW-1185">Reference proteome</keyword>
<evidence type="ECO:0000256" key="1">
    <source>
        <dbReference type="ARBA" id="ARBA00022723"/>
    </source>
</evidence>
<comment type="similarity">
    <text evidence="4">Belongs to the cyclic nucleotide phosphodiesterase class-III family.</text>
</comment>
<dbReference type="SUPFAM" id="SSF56300">
    <property type="entry name" value="Metallo-dependent phosphatases"/>
    <property type="match status" value="1"/>
</dbReference>
<evidence type="ECO:0000313" key="7">
    <source>
        <dbReference type="Proteomes" id="UP000180235"/>
    </source>
</evidence>
<dbReference type="Gene3D" id="3.60.21.10">
    <property type="match status" value="1"/>
</dbReference>